<dbReference type="EMBL" id="JAFIMR010000052">
    <property type="protein sequence ID" value="KAI1854988.1"/>
    <property type="molecule type" value="Genomic_DNA"/>
</dbReference>
<evidence type="ECO:0000256" key="1">
    <source>
        <dbReference type="ARBA" id="ARBA00022898"/>
    </source>
</evidence>
<accession>A0A9Q0AIP5</accession>
<name>A0A9Q0AIP5_9PEZI</name>
<dbReference type="PANTHER" id="PTHR43092:SF2">
    <property type="entry name" value="HERCYNYLCYSTEINE SULFOXIDE LYASE"/>
    <property type="match status" value="1"/>
</dbReference>
<dbReference type="SUPFAM" id="SSF53383">
    <property type="entry name" value="PLP-dependent transferases"/>
    <property type="match status" value="1"/>
</dbReference>
<dbReference type="InterPro" id="IPR015421">
    <property type="entry name" value="PyrdxlP-dep_Trfase_major"/>
</dbReference>
<sequence>MASSHDGAGHNSLPEFGSEVLKHFLFDSDYRNLNHGSFGTIPRHIQNRLRHYQELYEARPDQFIRYDLPKLLDKSREAVAKLLNAPTETVVFVPNATIGINTVLRNLVWNDDGRDEILYFNTVYGSCGKTIDYIVDSNSGLVSAKEITIAYPFEDDEVVAKFRHAVDSSRSVGKRPRVCLYDTISSLPGVVFPFENITRECRKYGVLSLVDGAQGIGQIKLDLTTLDADFFTTNCHKWLHTPRGCAILYVPLRNQALVPSTLPTSHGYVAKTGARFNPLPPTTKSPFVSNFEFVGTVDASPFLCAKDAVKWREEVLGGEDRIMAYTEWLAREGGKKAAQIVGTKIMDNKTRTLTKCALVNIAMPIHVSSSNRSSSATTTSTGYSSSVSMPTGEASVVCQWMSEVLVKDYKTFIPFFISAGQVWARLSAQVYLDMRDFEWAGKVLLDLAQRVGKREYKIKERL</sequence>
<feature type="domain" description="Aminotransferase class V" evidence="2">
    <location>
        <begin position="68"/>
        <end position="255"/>
    </location>
</feature>
<gene>
    <name evidence="3" type="ORF">JX265_012343</name>
</gene>
<comment type="caution">
    <text evidence="3">The sequence shown here is derived from an EMBL/GenBank/DDBJ whole genome shotgun (WGS) entry which is preliminary data.</text>
</comment>
<evidence type="ECO:0000313" key="4">
    <source>
        <dbReference type="Proteomes" id="UP000829685"/>
    </source>
</evidence>
<evidence type="ECO:0000313" key="3">
    <source>
        <dbReference type="EMBL" id="KAI1854988.1"/>
    </source>
</evidence>
<dbReference type="Gene3D" id="3.40.640.10">
    <property type="entry name" value="Type I PLP-dependent aspartate aminotransferase-like (Major domain)"/>
    <property type="match status" value="1"/>
</dbReference>
<keyword evidence="4" id="KW-1185">Reference proteome</keyword>
<dbReference type="AlphaFoldDB" id="A0A9Q0AIP5"/>
<organism evidence="3 4">
    <name type="scientific">Neoarthrinium moseri</name>
    <dbReference type="NCBI Taxonomy" id="1658444"/>
    <lineage>
        <taxon>Eukaryota</taxon>
        <taxon>Fungi</taxon>
        <taxon>Dikarya</taxon>
        <taxon>Ascomycota</taxon>
        <taxon>Pezizomycotina</taxon>
        <taxon>Sordariomycetes</taxon>
        <taxon>Xylariomycetidae</taxon>
        <taxon>Amphisphaeriales</taxon>
        <taxon>Apiosporaceae</taxon>
        <taxon>Neoarthrinium</taxon>
    </lineage>
</organism>
<dbReference type="InterPro" id="IPR015424">
    <property type="entry name" value="PyrdxlP-dep_Trfase"/>
</dbReference>
<reference evidence="3" key="1">
    <citation type="submission" date="2021-03" db="EMBL/GenBank/DDBJ databases">
        <title>Revisited historic fungal species revealed as producer of novel bioactive compounds through whole genome sequencing and comparative genomics.</title>
        <authorList>
            <person name="Vignolle G.A."/>
            <person name="Hochenegger N."/>
            <person name="Mach R.L."/>
            <person name="Mach-Aigner A.R."/>
            <person name="Javad Rahimi M."/>
            <person name="Salim K.A."/>
            <person name="Chan C.M."/>
            <person name="Lim L.B.L."/>
            <person name="Cai F."/>
            <person name="Druzhinina I.S."/>
            <person name="U'Ren J.M."/>
            <person name="Derntl C."/>
        </authorList>
    </citation>
    <scope>NUCLEOTIDE SEQUENCE</scope>
    <source>
        <strain evidence="3">TUCIM 5799</strain>
    </source>
</reference>
<evidence type="ECO:0000259" key="2">
    <source>
        <dbReference type="Pfam" id="PF00266"/>
    </source>
</evidence>
<proteinExistence type="predicted"/>
<dbReference type="Pfam" id="PF00266">
    <property type="entry name" value="Aminotran_5"/>
    <property type="match status" value="1"/>
</dbReference>
<dbReference type="Proteomes" id="UP000829685">
    <property type="component" value="Unassembled WGS sequence"/>
</dbReference>
<dbReference type="InterPro" id="IPR000192">
    <property type="entry name" value="Aminotrans_V_dom"/>
</dbReference>
<keyword evidence="1" id="KW-0663">Pyridoxal phosphate</keyword>
<dbReference type="PANTHER" id="PTHR43092">
    <property type="entry name" value="L-CYSTEINE DESULFHYDRASE"/>
    <property type="match status" value="1"/>
</dbReference>
<protein>
    <recommendedName>
        <fullName evidence="2">Aminotransferase class V domain-containing protein</fullName>
    </recommendedName>
</protein>